<name>A0AAW0D0I1_9AGAR</name>
<dbReference type="AlphaFoldDB" id="A0AAW0D0I1"/>
<reference evidence="2 3" key="1">
    <citation type="journal article" date="2024" name="J Genomics">
        <title>Draft genome sequencing and assembly of Favolaschia claudopus CIRM-BRFM 2984 isolated from oak limbs.</title>
        <authorList>
            <person name="Navarro D."/>
            <person name="Drula E."/>
            <person name="Chaduli D."/>
            <person name="Cazenave R."/>
            <person name="Ahrendt S."/>
            <person name="Wang J."/>
            <person name="Lipzen A."/>
            <person name="Daum C."/>
            <person name="Barry K."/>
            <person name="Grigoriev I.V."/>
            <person name="Favel A."/>
            <person name="Rosso M.N."/>
            <person name="Martin F."/>
        </authorList>
    </citation>
    <scope>NUCLEOTIDE SEQUENCE [LARGE SCALE GENOMIC DNA]</scope>
    <source>
        <strain evidence="2 3">CIRM-BRFM 2984</strain>
    </source>
</reference>
<feature type="compositionally biased region" description="Low complexity" evidence="1">
    <location>
        <begin position="56"/>
        <end position="65"/>
    </location>
</feature>
<sequence length="406" mass="45104">MLGDSIYFSPEGSEDDSDSSSDETLEDLDQYQGYPLQRVTRAASSSGGGTSRLRRNSSSSVSSESSSTSSIVYDVDFEQLIDDLLAEDPCPLNETRNTVFVAASSPEANDSMTIKRLPDSSPELFLLLRLNQPEMRQDPWNPTPHILCAVSRDDYVFLCMQRLVEFNQPPLQIVSNYTDFFRQVLEGLSFLHEHSIAQLSCFDVHSYMVDLGPITSSASASVESFDRTRYPVRYYFTNLSKASEFEHRIDLAFQKDVEQCAVMMDRLSAFLPPSISTKLKTLINAMRTGTFDADASRKLFEALCKALPADVFQTPVPPYTSQTADVETLTVVMPIPSSSSSPNIRTMSLDDTLTDAFQPPTMIHLPRKPKSTSLTPRGSSRSPPGRVRAKSTDPAERLRLAELGLD</sequence>
<dbReference type="Proteomes" id="UP001362999">
    <property type="component" value="Unassembled WGS sequence"/>
</dbReference>
<feature type="compositionally biased region" description="Acidic residues" evidence="1">
    <location>
        <begin position="12"/>
        <end position="29"/>
    </location>
</feature>
<evidence type="ECO:0000313" key="3">
    <source>
        <dbReference type="Proteomes" id="UP001362999"/>
    </source>
</evidence>
<gene>
    <name evidence="2" type="ORF">R3P38DRAFT_2508437</name>
</gene>
<evidence type="ECO:0000313" key="2">
    <source>
        <dbReference type="EMBL" id="KAK7044893.1"/>
    </source>
</evidence>
<feature type="region of interest" description="Disordered" evidence="1">
    <location>
        <begin position="1"/>
        <end position="65"/>
    </location>
</feature>
<protein>
    <recommendedName>
        <fullName evidence="4">Protein kinase domain-containing protein</fullName>
    </recommendedName>
</protein>
<accession>A0AAW0D0I1</accession>
<feature type="compositionally biased region" description="Basic and acidic residues" evidence="1">
    <location>
        <begin position="390"/>
        <end position="400"/>
    </location>
</feature>
<dbReference type="EMBL" id="JAWWNJ010000011">
    <property type="protein sequence ID" value="KAK7044893.1"/>
    <property type="molecule type" value="Genomic_DNA"/>
</dbReference>
<evidence type="ECO:0008006" key="4">
    <source>
        <dbReference type="Google" id="ProtNLM"/>
    </source>
</evidence>
<keyword evidence="3" id="KW-1185">Reference proteome</keyword>
<comment type="caution">
    <text evidence="2">The sequence shown here is derived from an EMBL/GenBank/DDBJ whole genome shotgun (WGS) entry which is preliminary data.</text>
</comment>
<evidence type="ECO:0000256" key="1">
    <source>
        <dbReference type="SAM" id="MobiDB-lite"/>
    </source>
</evidence>
<feature type="compositionally biased region" description="Low complexity" evidence="1">
    <location>
        <begin position="376"/>
        <end position="386"/>
    </location>
</feature>
<feature type="region of interest" description="Disordered" evidence="1">
    <location>
        <begin position="357"/>
        <end position="406"/>
    </location>
</feature>
<proteinExistence type="predicted"/>
<organism evidence="2 3">
    <name type="scientific">Favolaschia claudopus</name>
    <dbReference type="NCBI Taxonomy" id="2862362"/>
    <lineage>
        <taxon>Eukaryota</taxon>
        <taxon>Fungi</taxon>
        <taxon>Dikarya</taxon>
        <taxon>Basidiomycota</taxon>
        <taxon>Agaricomycotina</taxon>
        <taxon>Agaricomycetes</taxon>
        <taxon>Agaricomycetidae</taxon>
        <taxon>Agaricales</taxon>
        <taxon>Marasmiineae</taxon>
        <taxon>Mycenaceae</taxon>
        <taxon>Favolaschia</taxon>
    </lineage>
</organism>